<protein>
    <submittedName>
        <fullName evidence="1">Uncharacterized protein</fullName>
    </submittedName>
</protein>
<organism evidence="1 2">
    <name type="scientific">Parabacteroides segnis</name>
    <dbReference type="NCBI Taxonomy" id="2763058"/>
    <lineage>
        <taxon>Bacteria</taxon>
        <taxon>Pseudomonadati</taxon>
        <taxon>Bacteroidota</taxon>
        <taxon>Bacteroidia</taxon>
        <taxon>Bacteroidales</taxon>
        <taxon>Tannerellaceae</taxon>
        <taxon>Parabacteroides</taxon>
    </lineage>
</organism>
<dbReference type="Proteomes" id="UP000644010">
    <property type="component" value="Unassembled WGS sequence"/>
</dbReference>
<comment type="caution">
    <text evidence="1">The sequence shown here is derived from an EMBL/GenBank/DDBJ whole genome shotgun (WGS) entry which is preliminary data.</text>
</comment>
<name>A0ABR7E5G0_9BACT</name>
<gene>
    <name evidence="1" type="ORF">H8S77_19220</name>
</gene>
<sequence length="121" mass="13833">MVQKIYKGSDILIDLVLKDINGTPFRISATNEFNIKFFTTNPDIFIEGSYSINKYTGIIAGEYIDYIALNAIDLDKLEDGILNYIYTIRTINTDFKDGFYDEVVKGQTNFYLKSKICGNEI</sequence>
<dbReference type="EMBL" id="JACOOI010000025">
    <property type="protein sequence ID" value="MBC5645014.1"/>
    <property type="molecule type" value="Genomic_DNA"/>
</dbReference>
<accession>A0ABR7E5G0</accession>
<evidence type="ECO:0000313" key="2">
    <source>
        <dbReference type="Proteomes" id="UP000644010"/>
    </source>
</evidence>
<reference evidence="1 2" key="1">
    <citation type="submission" date="2020-08" db="EMBL/GenBank/DDBJ databases">
        <title>Genome public.</title>
        <authorList>
            <person name="Liu C."/>
            <person name="Sun Q."/>
        </authorList>
    </citation>
    <scope>NUCLEOTIDE SEQUENCE [LARGE SCALE GENOMIC DNA]</scope>
    <source>
        <strain evidence="1 2">BX2</strain>
    </source>
</reference>
<evidence type="ECO:0000313" key="1">
    <source>
        <dbReference type="EMBL" id="MBC5645014.1"/>
    </source>
</evidence>
<keyword evidence="2" id="KW-1185">Reference proteome</keyword>
<dbReference type="RefSeq" id="WP_186960776.1">
    <property type="nucleotide sequence ID" value="NZ_JACOOI010000025.1"/>
</dbReference>
<proteinExistence type="predicted"/>